<comment type="subcellular location">
    <subcellularLocation>
        <location evidence="1">Mitochondrion inner membrane</location>
        <topology evidence="1">Multi-pass membrane protein</topology>
    </subcellularLocation>
</comment>
<dbReference type="Gene3D" id="1.50.40.10">
    <property type="entry name" value="Mitochondrial carrier domain"/>
    <property type="match status" value="1"/>
</dbReference>
<evidence type="ECO:0000256" key="6">
    <source>
        <dbReference type="ARBA" id="ARBA00022792"/>
    </source>
</evidence>
<evidence type="ECO:0000256" key="7">
    <source>
        <dbReference type="ARBA" id="ARBA00022989"/>
    </source>
</evidence>
<dbReference type="EMBL" id="BRYA01000572">
    <property type="protein sequence ID" value="GMI23674.1"/>
    <property type="molecule type" value="Genomic_DNA"/>
</dbReference>
<keyword evidence="3 11" id="KW-0813">Transport</keyword>
<evidence type="ECO:0000313" key="14">
    <source>
        <dbReference type="Proteomes" id="UP001165065"/>
    </source>
</evidence>
<evidence type="ECO:0000256" key="2">
    <source>
        <dbReference type="ARBA" id="ARBA00006375"/>
    </source>
</evidence>
<keyword evidence="4 10" id="KW-0812">Transmembrane</keyword>
<dbReference type="AlphaFoldDB" id="A0A9W7FYY5"/>
<keyword evidence="5" id="KW-0677">Repeat</keyword>
<feature type="transmembrane region" description="Helical" evidence="12">
    <location>
        <begin position="83"/>
        <end position="105"/>
    </location>
</feature>
<keyword evidence="9 10" id="KW-0472">Membrane</keyword>
<dbReference type="PROSITE" id="PS50920">
    <property type="entry name" value="SOLCAR"/>
    <property type="match status" value="3"/>
</dbReference>
<dbReference type="OrthoDB" id="427452at2759"/>
<dbReference type="GO" id="GO:1990547">
    <property type="term" value="P:mitochondrial phosphate ion transmembrane transport"/>
    <property type="evidence" value="ECO:0007669"/>
    <property type="project" value="InterPro"/>
</dbReference>
<evidence type="ECO:0000256" key="1">
    <source>
        <dbReference type="ARBA" id="ARBA00004448"/>
    </source>
</evidence>
<keyword evidence="8" id="KW-0496">Mitochondrion</keyword>
<dbReference type="GO" id="GO:0005743">
    <property type="term" value="C:mitochondrial inner membrane"/>
    <property type="evidence" value="ECO:0007669"/>
    <property type="project" value="UniProtKB-SubCell"/>
</dbReference>
<feature type="repeat" description="Solcar" evidence="10">
    <location>
        <begin position="123"/>
        <end position="208"/>
    </location>
</feature>
<proteinExistence type="inferred from homology"/>
<dbReference type="InterPro" id="IPR023395">
    <property type="entry name" value="MCP_dom_sf"/>
</dbReference>
<comment type="caution">
    <text evidence="13">The sequence shown here is derived from an EMBL/GenBank/DDBJ whole genome shotgun (WGS) entry which is preliminary data.</text>
</comment>
<keyword evidence="7 12" id="KW-1133">Transmembrane helix</keyword>
<evidence type="ECO:0000256" key="4">
    <source>
        <dbReference type="ARBA" id="ARBA00022692"/>
    </source>
</evidence>
<evidence type="ECO:0000256" key="12">
    <source>
        <dbReference type="SAM" id="Phobius"/>
    </source>
</evidence>
<evidence type="ECO:0000256" key="3">
    <source>
        <dbReference type="ARBA" id="ARBA00022448"/>
    </source>
</evidence>
<feature type="transmembrane region" description="Helical" evidence="12">
    <location>
        <begin position="292"/>
        <end position="314"/>
    </location>
</feature>
<organism evidence="13 14">
    <name type="scientific">Triparma columacea</name>
    <dbReference type="NCBI Taxonomy" id="722753"/>
    <lineage>
        <taxon>Eukaryota</taxon>
        <taxon>Sar</taxon>
        <taxon>Stramenopiles</taxon>
        <taxon>Ochrophyta</taxon>
        <taxon>Bolidophyceae</taxon>
        <taxon>Parmales</taxon>
        <taxon>Triparmaceae</taxon>
        <taxon>Triparma</taxon>
    </lineage>
</organism>
<feature type="repeat" description="Solcar" evidence="10">
    <location>
        <begin position="226"/>
        <end position="309"/>
    </location>
</feature>
<comment type="similarity">
    <text evidence="2 11">Belongs to the mitochondrial carrier (TC 2.A.29) family.</text>
</comment>
<accession>A0A9W7FYY5</accession>
<evidence type="ECO:0000256" key="9">
    <source>
        <dbReference type="ARBA" id="ARBA00023136"/>
    </source>
</evidence>
<keyword evidence="14" id="KW-1185">Reference proteome</keyword>
<dbReference type="Pfam" id="PF00153">
    <property type="entry name" value="Mito_carr"/>
    <property type="match status" value="3"/>
</dbReference>
<keyword evidence="6" id="KW-0999">Mitochondrion inner membrane</keyword>
<dbReference type="Proteomes" id="UP001165065">
    <property type="component" value="Unassembled WGS sequence"/>
</dbReference>
<evidence type="ECO:0000256" key="5">
    <source>
        <dbReference type="ARBA" id="ARBA00022737"/>
    </source>
</evidence>
<dbReference type="SUPFAM" id="SSF103506">
    <property type="entry name" value="Mitochondrial carrier"/>
    <property type="match status" value="1"/>
</dbReference>
<dbReference type="InterPro" id="IPR018108">
    <property type="entry name" value="MCP_transmembrane"/>
</dbReference>
<evidence type="ECO:0000256" key="8">
    <source>
        <dbReference type="ARBA" id="ARBA00023128"/>
    </source>
</evidence>
<dbReference type="PANTHER" id="PTHR45671:SF12">
    <property type="entry name" value="MITOCHONDRIAL PHOSPHATE CARRIER PROTEIN"/>
    <property type="match status" value="1"/>
</dbReference>
<protein>
    <submittedName>
        <fullName evidence="13">Uncharacterized protein</fullName>
    </submittedName>
</protein>
<feature type="transmembrane region" description="Helical" evidence="12">
    <location>
        <begin position="268"/>
        <end position="285"/>
    </location>
</feature>
<dbReference type="PANTHER" id="PTHR45671">
    <property type="entry name" value="SOLUTE CARRIER FAMILY 25 (MITOCHONDRIAL CARRIER PHOSPHATE CARRIER), MEMBER 3, LIKE-RELATED-RELATED"/>
    <property type="match status" value="1"/>
</dbReference>
<name>A0A9W7FYY5_9STRA</name>
<reference evidence="14" key="1">
    <citation type="journal article" date="2023" name="Commun. Biol.">
        <title>Genome analysis of Parmales, the sister group of diatoms, reveals the evolutionary specialization of diatoms from phago-mixotrophs to photoautotrophs.</title>
        <authorList>
            <person name="Ban H."/>
            <person name="Sato S."/>
            <person name="Yoshikawa S."/>
            <person name="Yamada K."/>
            <person name="Nakamura Y."/>
            <person name="Ichinomiya M."/>
            <person name="Sato N."/>
            <person name="Blanc-Mathieu R."/>
            <person name="Endo H."/>
            <person name="Kuwata A."/>
            <person name="Ogata H."/>
        </authorList>
    </citation>
    <scope>NUCLEOTIDE SEQUENCE [LARGE SCALE GENOMIC DNA]</scope>
</reference>
<dbReference type="GO" id="GO:0005315">
    <property type="term" value="F:phosphate transmembrane transporter activity"/>
    <property type="evidence" value="ECO:0007669"/>
    <property type="project" value="InterPro"/>
</dbReference>
<evidence type="ECO:0000256" key="10">
    <source>
        <dbReference type="PROSITE-ProRule" id="PRU00282"/>
    </source>
</evidence>
<feature type="repeat" description="Solcar" evidence="10">
    <location>
        <begin position="12"/>
        <end position="112"/>
    </location>
</feature>
<evidence type="ECO:0000256" key="11">
    <source>
        <dbReference type="RuleBase" id="RU000488"/>
    </source>
</evidence>
<feature type="transmembrane region" description="Helical" evidence="12">
    <location>
        <begin position="228"/>
        <end position="248"/>
    </location>
</feature>
<sequence>MIFLLISKSAIEGSWRYFAAGGICASFSHAVATPIDVIKTRQQVDEGNFVSHTDGKTGTDSYHHSYGIAKTIRNLMKEEGTGILLAGLGPTTIGYFFEGALKFGIYEILKPFLCSLGGVFATSKLLSFVIAGGLAGIAASIVLCPMEALRIRLVSEPHFTEKGWVDGGVQILRNEGVGGLAKGINAMLFKQVPYTIVKQVSFDFCASFLYSVVATSVLSGPTASKARFGISLASAFLAAILSCVASQPGDMLLSVVNAHKGKASVNDFIRNIFAVDGIGGFFVGIKARMLHVGLIVTTQLIIYDWIKLLMGIGLTGS</sequence>
<dbReference type="InterPro" id="IPR044677">
    <property type="entry name" value="SLC25A3/Pic2/Mir1-like"/>
</dbReference>
<evidence type="ECO:0000313" key="13">
    <source>
        <dbReference type="EMBL" id="GMI23674.1"/>
    </source>
</evidence>
<gene>
    <name evidence="13" type="ORF">TrCOL_g12526</name>
</gene>
<feature type="transmembrane region" description="Helical" evidence="12">
    <location>
        <begin position="125"/>
        <end position="144"/>
    </location>
</feature>